<dbReference type="EMBL" id="CP016428">
    <property type="protein sequence ID" value="ANW03320.1"/>
    <property type="molecule type" value="Genomic_DNA"/>
</dbReference>
<sequence length="132" mass="15003">MWRTDLGNGFKVIPYFRSRRLIETLDQVEIPVLKDPICNCACTNWSLAFVAAGCIFEHFIIERLYSKAQAGNALSLERPQLVFPLRRGDCEGTAFDAKLCVGSQIIFISNGTYQTVQRWLIENERRASADID</sequence>
<dbReference type="KEGG" id="bic:LMTR13_27455"/>
<organism evidence="1 2">
    <name type="scientific">Bradyrhizobium icense</name>
    <dbReference type="NCBI Taxonomy" id="1274631"/>
    <lineage>
        <taxon>Bacteria</taxon>
        <taxon>Pseudomonadati</taxon>
        <taxon>Pseudomonadota</taxon>
        <taxon>Alphaproteobacteria</taxon>
        <taxon>Hyphomicrobiales</taxon>
        <taxon>Nitrobacteraceae</taxon>
        <taxon>Bradyrhizobium</taxon>
    </lineage>
</organism>
<protein>
    <submittedName>
        <fullName evidence="1">Uncharacterized protein</fullName>
    </submittedName>
</protein>
<reference evidence="1 2" key="1">
    <citation type="submission" date="2016-07" db="EMBL/GenBank/DDBJ databases">
        <title>Complete genome sequence of Bradyrhizobium icense LMTR 13T, a potential inoculant strain isolated from lima bean (Phaseolus lunatus) in Peru.</title>
        <authorList>
            <person name="Ormeno-Orrillo E."/>
            <person name="Duran D."/>
            <person name="Rogel M.A."/>
            <person name="Rey L."/>
            <person name="Imperial J."/>
            <person name="Ruiz-Argueso T."/>
            <person name="Martinez-Romero E."/>
        </authorList>
    </citation>
    <scope>NUCLEOTIDE SEQUENCE [LARGE SCALE GENOMIC DNA]</scope>
    <source>
        <strain evidence="1 2">LMTR 13</strain>
    </source>
</reference>
<keyword evidence="2" id="KW-1185">Reference proteome</keyword>
<dbReference type="STRING" id="1274631.LMTR13_27455"/>
<name>A0A1B1UKN1_9BRAD</name>
<gene>
    <name evidence="1" type="ORF">LMTR13_27455</name>
</gene>
<proteinExistence type="predicted"/>
<evidence type="ECO:0000313" key="1">
    <source>
        <dbReference type="EMBL" id="ANW03320.1"/>
    </source>
</evidence>
<accession>A0A1B1UKN1</accession>
<evidence type="ECO:0000313" key="2">
    <source>
        <dbReference type="Proteomes" id="UP000092839"/>
    </source>
</evidence>
<dbReference type="AlphaFoldDB" id="A0A1B1UKN1"/>
<dbReference type="Proteomes" id="UP000092839">
    <property type="component" value="Chromosome"/>
</dbReference>